<feature type="region of interest" description="Disordered" evidence="6">
    <location>
        <begin position="1"/>
        <end position="26"/>
    </location>
</feature>
<dbReference type="OrthoDB" id="9809852at2"/>
<evidence type="ECO:0000256" key="1">
    <source>
        <dbReference type="ARBA" id="ARBA00005915"/>
    </source>
</evidence>
<dbReference type="Pfam" id="PF01368">
    <property type="entry name" value="DHH"/>
    <property type="match status" value="1"/>
</dbReference>
<dbReference type="Proteomes" id="UP000289708">
    <property type="component" value="Unassembled WGS sequence"/>
</dbReference>
<dbReference type="NCBIfam" id="TIGR00644">
    <property type="entry name" value="recJ"/>
    <property type="match status" value="1"/>
</dbReference>
<dbReference type="InterPro" id="IPR001667">
    <property type="entry name" value="DDH_dom"/>
</dbReference>
<dbReference type="GO" id="GO:0003676">
    <property type="term" value="F:nucleic acid binding"/>
    <property type="evidence" value="ECO:0007669"/>
    <property type="project" value="InterPro"/>
</dbReference>
<gene>
    <name evidence="10" type="primary">recJ</name>
    <name evidence="10" type="ORF">EK403_03690</name>
</gene>
<dbReference type="InterPro" id="IPR003156">
    <property type="entry name" value="DHHA1_dom"/>
</dbReference>
<dbReference type="GO" id="GO:0008409">
    <property type="term" value="F:5'-3' exonuclease activity"/>
    <property type="evidence" value="ECO:0007669"/>
    <property type="project" value="InterPro"/>
</dbReference>
<name>A0A4Q0MMR8_9HYPH</name>
<keyword evidence="11" id="KW-1185">Reference proteome</keyword>
<feature type="domain" description="DHHA1" evidence="8">
    <location>
        <begin position="417"/>
        <end position="513"/>
    </location>
</feature>
<proteinExistence type="inferred from homology"/>
<accession>A0A4Q0MMR8</accession>
<feature type="domain" description="RecJ OB" evidence="9">
    <location>
        <begin position="527"/>
        <end position="636"/>
    </location>
</feature>
<dbReference type="PANTHER" id="PTHR30255">
    <property type="entry name" value="SINGLE-STRANDED-DNA-SPECIFIC EXONUCLEASE RECJ"/>
    <property type="match status" value="1"/>
</dbReference>
<dbReference type="GO" id="GO:0006310">
    <property type="term" value="P:DNA recombination"/>
    <property type="evidence" value="ECO:0007669"/>
    <property type="project" value="InterPro"/>
</dbReference>
<evidence type="ECO:0000259" key="8">
    <source>
        <dbReference type="Pfam" id="PF02272"/>
    </source>
</evidence>
<comment type="similarity">
    <text evidence="1">Belongs to the RecJ family.</text>
</comment>
<protein>
    <recommendedName>
        <fullName evidence="2">Single-stranded-DNA-specific exonuclease RecJ</fullName>
    </recommendedName>
</protein>
<dbReference type="PANTHER" id="PTHR30255:SF2">
    <property type="entry name" value="SINGLE-STRANDED-DNA-SPECIFIC EXONUCLEASE RECJ"/>
    <property type="match status" value="1"/>
</dbReference>
<evidence type="ECO:0000313" key="10">
    <source>
        <dbReference type="EMBL" id="RXF75157.1"/>
    </source>
</evidence>
<dbReference type="InterPro" id="IPR038763">
    <property type="entry name" value="DHH_sf"/>
</dbReference>
<dbReference type="SUPFAM" id="SSF64182">
    <property type="entry name" value="DHH phosphoesterases"/>
    <property type="match status" value="1"/>
</dbReference>
<evidence type="ECO:0000256" key="3">
    <source>
        <dbReference type="ARBA" id="ARBA00022722"/>
    </source>
</evidence>
<dbReference type="Pfam" id="PF17768">
    <property type="entry name" value="RecJ_OB"/>
    <property type="match status" value="1"/>
</dbReference>
<evidence type="ECO:0000256" key="6">
    <source>
        <dbReference type="SAM" id="MobiDB-lite"/>
    </source>
</evidence>
<organism evidence="10 11">
    <name type="scientific">Hansschlegelia zhihuaiae</name>
    <dbReference type="NCBI Taxonomy" id="405005"/>
    <lineage>
        <taxon>Bacteria</taxon>
        <taxon>Pseudomonadati</taxon>
        <taxon>Pseudomonadota</taxon>
        <taxon>Alphaproteobacteria</taxon>
        <taxon>Hyphomicrobiales</taxon>
        <taxon>Methylopilaceae</taxon>
        <taxon>Hansschlegelia</taxon>
    </lineage>
</organism>
<dbReference type="Gene3D" id="3.90.1640.30">
    <property type="match status" value="1"/>
</dbReference>
<keyword evidence="5 10" id="KW-0269">Exonuclease</keyword>
<evidence type="ECO:0000256" key="4">
    <source>
        <dbReference type="ARBA" id="ARBA00022801"/>
    </source>
</evidence>
<dbReference type="Pfam" id="PF02272">
    <property type="entry name" value="DHHA1"/>
    <property type="match status" value="1"/>
</dbReference>
<dbReference type="InterPro" id="IPR004610">
    <property type="entry name" value="RecJ"/>
</dbReference>
<dbReference type="InterPro" id="IPR051673">
    <property type="entry name" value="SSDNA_exonuclease_RecJ"/>
</dbReference>
<evidence type="ECO:0000313" key="11">
    <source>
        <dbReference type="Proteomes" id="UP000289708"/>
    </source>
</evidence>
<sequence length="642" mass="65785">MDGAGSDWRGASLRLRPTHEPARPNRPATWRDAVTAALAFTLRVDGEAAFLGVERSLTGRVWRDRLDLRGRASAAEIGRDHGLSDLLARVMAGRGVASAEAEAHLSPSIRALMPDPDMLTGMTAAAVRIADAAQRGEDVAIFGDYDVDGATSTALAAGFLREAGARVVTHIPDRIFEGYGPNVAAIDGLADAGATLLVTVDCGSTSLDALAHARARGLDVIVIDHHQVGASLPDAVAVVNPNRQDDLSGLGHLAACGVVFMTLVATTRELRRRGFWAARGGEPDLLAGLDLVALGTVADVVPLKGLNRAFVAKGLIALRARRRLGLAALMDASRLDGPATPYHLGFLLGPRINAGGRVGDAGLGCRLMLTDDETEACAIAAELDRLNGERQAIERATLAEAEAEANAALGPDGEGSSVAVVSGAGWHPGVVGLVASRLKERFHRPAFAIAVAPDGTGTGSGRSIPGVDLGAAVRAAVEQGLLVKGGGHAMAAGVTIDGSRLGAFRGFLEERLAASVAVARGDRSLKVDAALTAAAATPALVRELERAGPFGAGAPEPVLALAGHTVASADVVGQGHVRMRLRAGDGASVGAIAFRAAETELGRALISRRGARIHAAGALGVDRWGGAERACLRVIDAAASDG</sequence>
<dbReference type="InterPro" id="IPR041122">
    <property type="entry name" value="RecJ_OB"/>
</dbReference>
<feature type="domain" description="DDH" evidence="7">
    <location>
        <begin position="139"/>
        <end position="270"/>
    </location>
</feature>
<comment type="caution">
    <text evidence="10">The sequence shown here is derived from an EMBL/GenBank/DDBJ whole genome shotgun (WGS) entry which is preliminary data.</text>
</comment>
<dbReference type="AlphaFoldDB" id="A0A4Q0MMR8"/>
<evidence type="ECO:0000256" key="5">
    <source>
        <dbReference type="ARBA" id="ARBA00022839"/>
    </source>
</evidence>
<dbReference type="EMBL" id="RYFI01000002">
    <property type="protein sequence ID" value="RXF75157.1"/>
    <property type="molecule type" value="Genomic_DNA"/>
</dbReference>
<keyword evidence="3" id="KW-0540">Nuclease</keyword>
<dbReference type="Gene3D" id="3.10.310.30">
    <property type="match status" value="1"/>
</dbReference>
<evidence type="ECO:0000256" key="2">
    <source>
        <dbReference type="ARBA" id="ARBA00019841"/>
    </source>
</evidence>
<reference evidence="10 11" key="1">
    <citation type="submission" date="2018-12" db="EMBL/GenBank/DDBJ databases">
        <title>bacterium Hansschlegelia zhihuaiae S113.</title>
        <authorList>
            <person name="He J."/>
        </authorList>
    </citation>
    <scope>NUCLEOTIDE SEQUENCE [LARGE SCALE GENOMIC DNA]</scope>
    <source>
        <strain evidence="10 11">S 113</strain>
    </source>
</reference>
<keyword evidence="4" id="KW-0378">Hydrolase</keyword>
<evidence type="ECO:0000259" key="7">
    <source>
        <dbReference type="Pfam" id="PF01368"/>
    </source>
</evidence>
<evidence type="ECO:0000259" key="9">
    <source>
        <dbReference type="Pfam" id="PF17768"/>
    </source>
</evidence>
<dbReference type="GO" id="GO:0006281">
    <property type="term" value="P:DNA repair"/>
    <property type="evidence" value="ECO:0007669"/>
    <property type="project" value="InterPro"/>
</dbReference>